<evidence type="ECO:0000313" key="8">
    <source>
        <dbReference type="EMBL" id="PHT51818.1"/>
    </source>
</evidence>
<evidence type="ECO:0000256" key="4">
    <source>
        <dbReference type="ARBA" id="ARBA00022729"/>
    </source>
</evidence>
<dbReference type="STRING" id="33114.A0A2G2X2V0"/>
<keyword evidence="7" id="KW-0325">Glycoprotein</keyword>
<evidence type="ECO:0000256" key="1">
    <source>
        <dbReference type="ARBA" id="ARBA00004479"/>
    </source>
</evidence>
<keyword evidence="9" id="KW-1185">Reference proteome</keyword>
<keyword evidence="3" id="KW-0812">Transmembrane</keyword>
<name>A0A2G2X2V0_CAPBA</name>
<gene>
    <name evidence="8" type="ORF">CQW23_06280</name>
</gene>
<keyword evidence="4" id="KW-0732">Signal</keyword>
<accession>A0A2G2X2V0</accession>
<proteinExistence type="predicted"/>
<evidence type="ECO:0000313" key="9">
    <source>
        <dbReference type="Proteomes" id="UP000224567"/>
    </source>
</evidence>
<keyword evidence="2" id="KW-0808">Transferase</keyword>
<evidence type="ECO:0000256" key="2">
    <source>
        <dbReference type="ARBA" id="ARBA00022527"/>
    </source>
</evidence>
<evidence type="ECO:0000256" key="5">
    <source>
        <dbReference type="ARBA" id="ARBA00022989"/>
    </source>
</evidence>
<keyword evidence="5" id="KW-1133">Transmembrane helix</keyword>
<comment type="subcellular location">
    <subcellularLocation>
        <location evidence="1">Membrane</location>
        <topology evidence="1">Single-pass type I membrane protein</topology>
    </subcellularLocation>
</comment>
<dbReference type="OrthoDB" id="544400at2759"/>
<organism evidence="8 9">
    <name type="scientific">Capsicum baccatum</name>
    <name type="common">Peruvian pepper</name>
    <dbReference type="NCBI Taxonomy" id="33114"/>
    <lineage>
        <taxon>Eukaryota</taxon>
        <taxon>Viridiplantae</taxon>
        <taxon>Streptophyta</taxon>
        <taxon>Embryophyta</taxon>
        <taxon>Tracheophyta</taxon>
        <taxon>Spermatophyta</taxon>
        <taxon>Magnoliopsida</taxon>
        <taxon>eudicotyledons</taxon>
        <taxon>Gunneridae</taxon>
        <taxon>Pentapetalae</taxon>
        <taxon>asterids</taxon>
        <taxon>lamiids</taxon>
        <taxon>Solanales</taxon>
        <taxon>Solanaceae</taxon>
        <taxon>Solanoideae</taxon>
        <taxon>Capsiceae</taxon>
        <taxon>Capsicum</taxon>
    </lineage>
</organism>
<dbReference type="SUPFAM" id="SSF56112">
    <property type="entry name" value="Protein kinase-like (PK-like)"/>
    <property type="match status" value="1"/>
</dbReference>
<keyword evidence="2" id="KW-0723">Serine/threonine-protein kinase</keyword>
<reference evidence="9" key="2">
    <citation type="journal article" date="2017" name="J. Anim. Genet.">
        <title>Multiple reference genome sequences of hot pepper reveal the massive evolution of plant disease resistance genes by retroduplication.</title>
        <authorList>
            <person name="Kim S."/>
            <person name="Park J."/>
            <person name="Yeom S.-I."/>
            <person name="Kim Y.-M."/>
            <person name="Seo E."/>
            <person name="Kim K.-T."/>
            <person name="Kim M.-S."/>
            <person name="Lee J.M."/>
            <person name="Cheong K."/>
            <person name="Shin H.-S."/>
            <person name="Kim S.-B."/>
            <person name="Han K."/>
            <person name="Lee J."/>
            <person name="Park M."/>
            <person name="Lee H.-A."/>
            <person name="Lee H.-Y."/>
            <person name="Lee Y."/>
            <person name="Oh S."/>
            <person name="Lee J.H."/>
            <person name="Choi E."/>
            <person name="Choi E."/>
            <person name="Lee S.E."/>
            <person name="Jeon J."/>
            <person name="Kim H."/>
            <person name="Choi G."/>
            <person name="Song H."/>
            <person name="Lee J."/>
            <person name="Lee S.-C."/>
            <person name="Kwon J.-K."/>
            <person name="Lee H.-Y."/>
            <person name="Koo N."/>
            <person name="Hong Y."/>
            <person name="Kim R.W."/>
            <person name="Kang W.-H."/>
            <person name="Huh J.H."/>
            <person name="Kang B.-C."/>
            <person name="Yang T.-J."/>
            <person name="Lee Y.-H."/>
            <person name="Bennetzen J.L."/>
            <person name="Choi D."/>
        </authorList>
    </citation>
    <scope>NUCLEOTIDE SEQUENCE [LARGE SCALE GENOMIC DNA]</scope>
    <source>
        <strain evidence="9">cv. PBC81</strain>
    </source>
</reference>
<dbReference type="AlphaFoldDB" id="A0A2G2X2V0"/>
<dbReference type="InterPro" id="IPR045874">
    <property type="entry name" value="LRK10/LRL21-25-like"/>
</dbReference>
<dbReference type="Proteomes" id="UP000224567">
    <property type="component" value="Unassembled WGS sequence"/>
</dbReference>
<evidence type="ECO:0000256" key="7">
    <source>
        <dbReference type="ARBA" id="ARBA00023180"/>
    </source>
</evidence>
<dbReference type="InterPro" id="IPR011009">
    <property type="entry name" value="Kinase-like_dom_sf"/>
</dbReference>
<dbReference type="GO" id="GO:0004674">
    <property type="term" value="F:protein serine/threonine kinase activity"/>
    <property type="evidence" value="ECO:0007669"/>
    <property type="project" value="UniProtKB-KW"/>
</dbReference>
<dbReference type="GO" id="GO:0016020">
    <property type="term" value="C:membrane"/>
    <property type="evidence" value="ECO:0007669"/>
    <property type="project" value="UniProtKB-SubCell"/>
</dbReference>
<dbReference type="PANTHER" id="PTHR27009">
    <property type="entry name" value="RUST RESISTANCE KINASE LR10-RELATED"/>
    <property type="match status" value="1"/>
</dbReference>
<evidence type="ECO:0000256" key="3">
    <source>
        <dbReference type="ARBA" id="ARBA00022692"/>
    </source>
</evidence>
<sequence>MFSCDAKPFPKIQLLPERDCSTSNNFLNITPNKNDHFSGYNLYNGYEGFSLYYKLFHDDKYIKAHNLPTNCSLIKLSIHASDGDLFNRFWGSKVEDLQKFEAFLENYGSYAPKRYNYADIKSIMGRFKSKLGHKGFGNAYKGSLTNGSQVAVKVLNELKGSGEYFINEVKSLPLKGLIPTSPLKGLIPTSKHSL</sequence>
<protein>
    <recommendedName>
        <fullName evidence="10">Protein kinase domain-containing protein</fullName>
    </recommendedName>
</protein>
<dbReference type="Gene3D" id="3.30.200.20">
    <property type="entry name" value="Phosphorylase Kinase, domain 1"/>
    <property type="match status" value="1"/>
</dbReference>
<comment type="caution">
    <text evidence="8">The sequence shown here is derived from an EMBL/GenBank/DDBJ whole genome shotgun (WGS) entry which is preliminary data.</text>
</comment>
<evidence type="ECO:0000256" key="6">
    <source>
        <dbReference type="ARBA" id="ARBA00023136"/>
    </source>
</evidence>
<evidence type="ECO:0008006" key="10">
    <source>
        <dbReference type="Google" id="ProtNLM"/>
    </source>
</evidence>
<keyword evidence="6" id="KW-0472">Membrane</keyword>
<dbReference type="EMBL" id="MLFT02000003">
    <property type="protein sequence ID" value="PHT51818.1"/>
    <property type="molecule type" value="Genomic_DNA"/>
</dbReference>
<reference evidence="8 9" key="1">
    <citation type="journal article" date="2017" name="Genome Biol.">
        <title>New reference genome sequences of hot pepper reveal the massive evolution of plant disease-resistance genes by retroduplication.</title>
        <authorList>
            <person name="Kim S."/>
            <person name="Park J."/>
            <person name="Yeom S.I."/>
            <person name="Kim Y.M."/>
            <person name="Seo E."/>
            <person name="Kim K.T."/>
            <person name="Kim M.S."/>
            <person name="Lee J.M."/>
            <person name="Cheong K."/>
            <person name="Shin H.S."/>
            <person name="Kim S.B."/>
            <person name="Han K."/>
            <person name="Lee J."/>
            <person name="Park M."/>
            <person name="Lee H.A."/>
            <person name="Lee H.Y."/>
            <person name="Lee Y."/>
            <person name="Oh S."/>
            <person name="Lee J.H."/>
            <person name="Choi E."/>
            <person name="Choi E."/>
            <person name="Lee S.E."/>
            <person name="Jeon J."/>
            <person name="Kim H."/>
            <person name="Choi G."/>
            <person name="Song H."/>
            <person name="Lee J."/>
            <person name="Lee S.C."/>
            <person name="Kwon J.K."/>
            <person name="Lee H.Y."/>
            <person name="Koo N."/>
            <person name="Hong Y."/>
            <person name="Kim R.W."/>
            <person name="Kang W.H."/>
            <person name="Huh J.H."/>
            <person name="Kang B.C."/>
            <person name="Yang T.J."/>
            <person name="Lee Y.H."/>
            <person name="Bennetzen J.L."/>
            <person name="Choi D."/>
        </authorList>
    </citation>
    <scope>NUCLEOTIDE SEQUENCE [LARGE SCALE GENOMIC DNA]</scope>
    <source>
        <strain evidence="9">cv. PBC81</strain>
    </source>
</reference>
<keyword evidence="2" id="KW-0418">Kinase</keyword>